<proteinExistence type="predicted"/>
<evidence type="ECO:0000313" key="2">
    <source>
        <dbReference type="Proteomes" id="UP000218427"/>
    </source>
</evidence>
<gene>
    <name evidence="1" type="ORF">AWR36_004540</name>
</gene>
<sequence>MPKRKFGIMNAREARDLTSRLLEEIGASSGLKPILSSEAFQQCPPWIVRHYLRPKKCKVIVYLRNHLSYLPSAYTQKVHATGYSGTLQDFYEELYKRTDYLKFVKRWERAFPGRVNLRIYDKPLLFRENIVLDFIRHALDIQEEKVSPDQLPPGDANPSLNEKVVQFKRHINETGEVARYSGKGLYRALPKLNQLFPAPKLTATPELASSLIKHNARRDRIVARTYFGKEALFDYESEPTNEQREISANEIAAMRKRLDEILSGN</sequence>
<dbReference type="Proteomes" id="UP000218427">
    <property type="component" value="Unassembled WGS sequence"/>
</dbReference>
<protein>
    <recommendedName>
        <fullName evidence="3">Sulfotransferase family protein</fullName>
    </recommendedName>
</protein>
<reference evidence="1" key="1">
    <citation type="submission" date="2017-08" db="EMBL/GenBank/DDBJ databases">
        <title>Microbulbifer marisrubri sp. nov., a halophilic alphaproteobacterium isolated from marine sediment of the Yellow Sea, China.</title>
        <authorList>
            <person name="Zhang G."/>
            <person name="Xiong Q."/>
        </authorList>
    </citation>
    <scope>NUCLEOTIDE SEQUENCE [LARGE SCALE GENOMIC DNA]</scope>
    <source>
        <strain evidence="1">WRN-8</strain>
    </source>
</reference>
<name>A0ABX4I672_9GAMM</name>
<dbReference type="EMBL" id="LRFG02000001">
    <property type="protein sequence ID" value="PCO07009.1"/>
    <property type="molecule type" value="Genomic_DNA"/>
</dbReference>
<keyword evidence="2" id="KW-1185">Reference proteome</keyword>
<organism evidence="1 2">
    <name type="scientific">Microbulbifer flavimaris</name>
    <dbReference type="NCBI Taxonomy" id="1781068"/>
    <lineage>
        <taxon>Bacteria</taxon>
        <taxon>Pseudomonadati</taxon>
        <taxon>Pseudomonadota</taxon>
        <taxon>Gammaproteobacteria</taxon>
        <taxon>Cellvibrionales</taxon>
        <taxon>Microbulbiferaceae</taxon>
        <taxon>Microbulbifer</taxon>
    </lineage>
</organism>
<comment type="caution">
    <text evidence="1">The sequence shown here is derived from an EMBL/GenBank/DDBJ whole genome shotgun (WGS) entry which is preliminary data.</text>
</comment>
<dbReference type="InterPro" id="IPR027417">
    <property type="entry name" value="P-loop_NTPase"/>
</dbReference>
<evidence type="ECO:0000313" key="1">
    <source>
        <dbReference type="EMBL" id="PCO07009.1"/>
    </source>
</evidence>
<dbReference type="SUPFAM" id="SSF52540">
    <property type="entry name" value="P-loop containing nucleoside triphosphate hydrolases"/>
    <property type="match status" value="1"/>
</dbReference>
<evidence type="ECO:0008006" key="3">
    <source>
        <dbReference type="Google" id="ProtNLM"/>
    </source>
</evidence>
<accession>A0ABX4I672</accession>